<reference evidence="2 3" key="1">
    <citation type="journal article" date="2017" name="Curr. Biol.">
        <title>The Evolution of Venom by Co-option of Single-Copy Genes.</title>
        <authorList>
            <person name="Martinson E.O."/>
            <person name="Mrinalini"/>
            <person name="Kelkar Y.D."/>
            <person name="Chang C.H."/>
            <person name="Werren J.H."/>
        </authorList>
    </citation>
    <scope>NUCLEOTIDE SEQUENCE [LARGE SCALE GENOMIC DNA]</scope>
    <source>
        <strain evidence="2 3">Alberta</strain>
        <tissue evidence="2">Whole body</tissue>
    </source>
</reference>
<dbReference type="InterPro" id="IPR010987">
    <property type="entry name" value="Glutathione-S-Trfase_C-like"/>
</dbReference>
<feature type="domain" description="GST C-terminal" evidence="1">
    <location>
        <begin position="17"/>
        <end position="127"/>
    </location>
</feature>
<dbReference type="CDD" id="cd03177">
    <property type="entry name" value="GST_C_Delta_Epsilon"/>
    <property type="match status" value="1"/>
</dbReference>
<dbReference type="SUPFAM" id="SSF47616">
    <property type="entry name" value="GST C-terminal domain-like"/>
    <property type="match status" value="1"/>
</dbReference>
<sequence>MCLKYFSRKNAALYPKDLKKRATVDQRLYYDIDVLYKSIVSYFSPVLLGQTEEPPKEQLPALEKALKLLNDFLKNGKYGFGFEIAQYDQIVAWYNLCKKVMKNDGFEEFNEEQARVLRRFYLSNLKT</sequence>
<organism evidence="2 3">
    <name type="scientific">Trichomalopsis sarcophagae</name>
    <dbReference type="NCBI Taxonomy" id="543379"/>
    <lineage>
        <taxon>Eukaryota</taxon>
        <taxon>Metazoa</taxon>
        <taxon>Ecdysozoa</taxon>
        <taxon>Arthropoda</taxon>
        <taxon>Hexapoda</taxon>
        <taxon>Insecta</taxon>
        <taxon>Pterygota</taxon>
        <taxon>Neoptera</taxon>
        <taxon>Endopterygota</taxon>
        <taxon>Hymenoptera</taxon>
        <taxon>Apocrita</taxon>
        <taxon>Proctotrupomorpha</taxon>
        <taxon>Chalcidoidea</taxon>
        <taxon>Pteromalidae</taxon>
        <taxon>Pteromalinae</taxon>
        <taxon>Trichomalopsis</taxon>
    </lineage>
</organism>
<protein>
    <recommendedName>
        <fullName evidence="1">GST C-terminal domain-containing protein</fullName>
    </recommendedName>
</protein>
<evidence type="ECO:0000313" key="2">
    <source>
        <dbReference type="EMBL" id="OXU27609.1"/>
    </source>
</evidence>
<dbReference type="GO" id="GO:0006749">
    <property type="term" value="P:glutathione metabolic process"/>
    <property type="evidence" value="ECO:0007669"/>
    <property type="project" value="TreeGrafter"/>
</dbReference>
<accession>A0A232FAX0</accession>
<dbReference type="STRING" id="543379.A0A232FAX0"/>
<dbReference type="EMBL" id="NNAY01000572">
    <property type="protein sequence ID" value="OXU27609.1"/>
    <property type="molecule type" value="Genomic_DNA"/>
</dbReference>
<dbReference type="Proteomes" id="UP000215335">
    <property type="component" value="Unassembled WGS sequence"/>
</dbReference>
<dbReference type="PANTHER" id="PTHR43969:SF9">
    <property type="entry name" value="GLUTATHIONE S TRANSFERASE D10, ISOFORM A-RELATED"/>
    <property type="match status" value="1"/>
</dbReference>
<dbReference type="InterPro" id="IPR036282">
    <property type="entry name" value="Glutathione-S-Trfase_C_sf"/>
</dbReference>
<name>A0A232FAX0_9HYME</name>
<gene>
    <name evidence="2" type="ORF">TSAR_013963</name>
</gene>
<evidence type="ECO:0000313" key="3">
    <source>
        <dbReference type="Proteomes" id="UP000215335"/>
    </source>
</evidence>
<dbReference type="PROSITE" id="PS50405">
    <property type="entry name" value="GST_CTER"/>
    <property type="match status" value="1"/>
</dbReference>
<dbReference type="PANTHER" id="PTHR43969">
    <property type="entry name" value="GLUTATHIONE S TRANSFERASE D10, ISOFORM A-RELATED"/>
    <property type="match status" value="1"/>
</dbReference>
<dbReference type="AlphaFoldDB" id="A0A232FAX0"/>
<comment type="caution">
    <text evidence="2">The sequence shown here is derived from an EMBL/GenBank/DDBJ whole genome shotgun (WGS) entry which is preliminary data.</text>
</comment>
<proteinExistence type="predicted"/>
<dbReference type="GO" id="GO:0004364">
    <property type="term" value="F:glutathione transferase activity"/>
    <property type="evidence" value="ECO:0007669"/>
    <property type="project" value="TreeGrafter"/>
</dbReference>
<dbReference type="Gene3D" id="1.20.1050.10">
    <property type="match status" value="1"/>
</dbReference>
<evidence type="ECO:0000259" key="1">
    <source>
        <dbReference type="PROSITE" id="PS50405"/>
    </source>
</evidence>
<keyword evidence="3" id="KW-1185">Reference proteome</keyword>
<dbReference type="OrthoDB" id="2309723at2759"/>